<dbReference type="EMBL" id="UNOZ01000013">
    <property type="protein sequence ID" value="SYX89383.1"/>
    <property type="molecule type" value="Genomic_DNA"/>
</dbReference>
<accession>A0A383RRJ2</accession>
<feature type="signal peptide" evidence="1">
    <location>
        <begin position="1"/>
        <end position="29"/>
    </location>
</feature>
<gene>
    <name evidence="2" type="ORF">CCOS865_01636</name>
</gene>
<evidence type="ECO:0000313" key="3">
    <source>
        <dbReference type="Proteomes" id="UP000263595"/>
    </source>
</evidence>
<protein>
    <recommendedName>
        <fullName evidence="4">Secreted protein</fullName>
    </recommendedName>
</protein>
<evidence type="ECO:0000256" key="1">
    <source>
        <dbReference type="SAM" id="SignalP"/>
    </source>
</evidence>
<dbReference type="AlphaFoldDB" id="A0A383RRJ2"/>
<keyword evidence="3" id="KW-1185">Reference proteome</keyword>
<reference evidence="3" key="1">
    <citation type="submission" date="2018-08" db="EMBL/GenBank/DDBJ databases">
        <authorList>
            <person name="Blom J."/>
        </authorList>
    </citation>
    <scope>NUCLEOTIDE SEQUENCE [LARGE SCALE GENOMIC DNA]</scope>
    <source>
        <strain evidence="3">CCOS 865</strain>
    </source>
</reference>
<feature type="chain" id="PRO_5016755989" description="Secreted protein" evidence="1">
    <location>
        <begin position="30"/>
        <end position="396"/>
    </location>
</feature>
<evidence type="ECO:0000313" key="2">
    <source>
        <dbReference type="EMBL" id="SYX89383.1"/>
    </source>
</evidence>
<keyword evidence="1" id="KW-0732">Signal</keyword>
<organism evidence="2 3">
    <name type="scientific">Pseudomonas reidholzensis</name>
    <dbReference type="NCBI Taxonomy" id="1785162"/>
    <lineage>
        <taxon>Bacteria</taxon>
        <taxon>Pseudomonadati</taxon>
        <taxon>Pseudomonadota</taxon>
        <taxon>Gammaproteobacteria</taxon>
        <taxon>Pseudomonadales</taxon>
        <taxon>Pseudomonadaceae</taxon>
        <taxon>Pseudomonas</taxon>
    </lineage>
</organism>
<name>A0A383RRJ2_9PSED</name>
<sequence length="396" mass="43668">MSLEVSLRQRGLGWCLAIALGLGASGASALDATISARYTEGRSPVFENTTPPAAFCVRWPDYCRGREVVDLPMTYVKDVTEASPRDQYYLRFPGRRQVDVFRDQTGESHTLTFEFTGVSQRTFGPPYYESPLYNSVLSGGCTRLRGFANPPWVGFLWAFNTPQAPTGCYSKNNRGIPDYYYAVTAVDMGVTYNLINPSPHRMKPGVYRGSVTYSIGPGGDFDFGDGVRELNGNTLTLHFELDVQHAFYFDFPPGSDRAVLEPRDGWPAWLAGGSSPQRLYRDLPFRLSSTGPFKVYKMCQYDVDSRCGIRNEEGDQVPVQVALTLPGGLMHGGQRVERLPLPSGSAQALEFESSVPTFSRPGQLHFEVGRADVPGMLGYSGSTYSGQVTVVFDAEL</sequence>
<evidence type="ECO:0008006" key="4">
    <source>
        <dbReference type="Google" id="ProtNLM"/>
    </source>
</evidence>
<dbReference type="Proteomes" id="UP000263595">
    <property type="component" value="Unassembled WGS sequence"/>
</dbReference>
<proteinExistence type="predicted"/>